<evidence type="ECO:0000313" key="3">
    <source>
        <dbReference type="Proteomes" id="UP000637299"/>
    </source>
</evidence>
<evidence type="ECO:0000256" key="1">
    <source>
        <dbReference type="SAM" id="SignalP"/>
    </source>
</evidence>
<comment type="caution">
    <text evidence="2">The sequence shown here is derived from an EMBL/GenBank/DDBJ whole genome shotgun (WGS) entry which is preliminary data.</text>
</comment>
<dbReference type="EMBL" id="JACYFS010000007">
    <property type="protein sequence ID" value="MBD8084063.1"/>
    <property type="molecule type" value="Genomic_DNA"/>
</dbReference>
<sequence>MKTLLTLILTVASLLVSAQCQILGLPTVKVGDSLQLMSDTAAKCNDCYLWKISSEDFLSVQSSAEGKISLEALKAGTVKVSLTVETADGNLTCQRDVEIQNPSQVKEKKCDVEITDFKDVKVDKNTMSFFPNVISQKYSYRWKAFYADGSTKESEEKIPQFTNNPNSVINAVEVQIINKMTLCTSIITRTFGEKVWFPRVEKVEQRRYIQGSYQQNPSKK</sequence>
<reference evidence="2 3" key="1">
    <citation type="submission" date="2020-09" db="EMBL/GenBank/DDBJ databases">
        <title>Genome seq and assembly of Chryseobacterium sp.</title>
        <authorList>
            <person name="Chhetri G."/>
        </authorList>
    </citation>
    <scope>NUCLEOTIDE SEQUENCE [LARGE SCALE GENOMIC DNA]</scope>
    <source>
        <strain evidence="2 3">GCR10</strain>
    </source>
</reference>
<keyword evidence="3" id="KW-1185">Reference proteome</keyword>
<dbReference type="Proteomes" id="UP000637299">
    <property type="component" value="Unassembled WGS sequence"/>
</dbReference>
<keyword evidence="1" id="KW-0732">Signal</keyword>
<protein>
    <recommendedName>
        <fullName evidence="4">BIG2 domain-containing protein</fullName>
    </recommendedName>
</protein>
<feature type="chain" id="PRO_5047445859" description="BIG2 domain-containing protein" evidence="1">
    <location>
        <begin position="19"/>
        <end position="220"/>
    </location>
</feature>
<dbReference type="RefSeq" id="WP_191737874.1">
    <property type="nucleotide sequence ID" value="NZ_JACYFS010000007.1"/>
</dbReference>
<feature type="signal peptide" evidence="1">
    <location>
        <begin position="1"/>
        <end position="18"/>
    </location>
</feature>
<gene>
    <name evidence="2" type="ORF">IC610_16755</name>
</gene>
<proteinExistence type="predicted"/>
<evidence type="ECO:0000313" key="2">
    <source>
        <dbReference type="EMBL" id="MBD8084063.1"/>
    </source>
</evidence>
<accession>A0ABR8ZFJ1</accession>
<organism evidence="2 3">
    <name type="scientific">Chryseobacterium caseinilyticum</name>
    <dbReference type="NCBI Taxonomy" id="2771428"/>
    <lineage>
        <taxon>Bacteria</taxon>
        <taxon>Pseudomonadati</taxon>
        <taxon>Bacteroidota</taxon>
        <taxon>Flavobacteriia</taxon>
        <taxon>Flavobacteriales</taxon>
        <taxon>Weeksellaceae</taxon>
        <taxon>Chryseobacterium group</taxon>
        <taxon>Chryseobacterium</taxon>
    </lineage>
</organism>
<name>A0ABR8ZFJ1_9FLAO</name>
<evidence type="ECO:0008006" key="4">
    <source>
        <dbReference type="Google" id="ProtNLM"/>
    </source>
</evidence>